<comment type="caution">
    <text evidence="1">The sequence shown here is derived from an EMBL/GenBank/DDBJ whole genome shotgun (WGS) entry which is preliminary data.</text>
</comment>
<protein>
    <submittedName>
        <fullName evidence="1">Uncharacterized protein</fullName>
    </submittedName>
</protein>
<dbReference type="EMBL" id="BARS01007848">
    <property type="protein sequence ID" value="GAF70130.1"/>
    <property type="molecule type" value="Genomic_DNA"/>
</dbReference>
<dbReference type="AlphaFoldDB" id="X0T262"/>
<evidence type="ECO:0000313" key="1">
    <source>
        <dbReference type="EMBL" id="GAF70130.1"/>
    </source>
</evidence>
<accession>X0T262</accession>
<organism evidence="1">
    <name type="scientific">marine sediment metagenome</name>
    <dbReference type="NCBI Taxonomy" id="412755"/>
    <lineage>
        <taxon>unclassified sequences</taxon>
        <taxon>metagenomes</taxon>
        <taxon>ecological metagenomes</taxon>
    </lineage>
</organism>
<sequence>QHKHSFPTMNKALQFCLETYDYRTLENLVIQSKESQSDKYNSGYFTIAE</sequence>
<proteinExistence type="predicted"/>
<reference evidence="1" key="1">
    <citation type="journal article" date="2014" name="Front. Microbiol.">
        <title>High frequency of phylogenetically diverse reductive dehalogenase-homologous genes in deep subseafloor sedimentary metagenomes.</title>
        <authorList>
            <person name="Kawai M."/>
            <person name="Futagami T."/>
            <person name="Toyoda A."/>
            <person name="Takaki Y."/>
            <person name="Nishi S."/>
            <person name="Hori S."/>
            <person name="Arai W."/>
            <person name="Tsubouchi T."/>
            <person name="Morono Y."/>
            <person name="Uchiyama I."/>
            <person name="Ito T."/>
            <person name="Fujiyama A."/>
            <person name="Inagaki F."/>
            <person name="Takami H."/>
        </authorList>
    </citation>
    <scope>NUCLEOTIDE SEQUENCE</scope>
    <source>
        <strain evidence="1">Expedition CK06-06</strain>
    </source>
</reference>
<feature type="non-terminal residue" evidence="1">
    <location>
        <position position="1"/>
    </location>
</feature>
<name>X0T262_9ZZZZ</name>
<gene>
    <name evidence="1" type="ORF">S01H1_15043</name>
</gene>